<evidence type="ECO:0000256" key="4">
    <source>
        <dbReference type="ARBA" id="ARBA00022692"/>
    </source>
</evidence>
<comment type="catalytic activity">
    <reaction evidence="10">
        <text>a very-long-chain acyl-CoA + malonyl-CoA + H(+) = a very-long-chain 3-oxoacyl-CoA + CO2 + CoA</text>
        <dbReference type="Rhea" id="RHEA:32727"/>
        <dbReference type="ChEBI" id="CHEBI:15378"/>
        <dbReference type="ChEBI" id="CHEBI:16526"/>
        <dbReference type="ChEBI" id="CHEBI:57287"/>
        <dbReference type="ChEBI" id="CHEBI:57384"/>
        <dbReference type="ChEBI" id="CHEBI:90725"/>
        <dbReference type="ChEBI" id="CHEBI:90736"/>
        <dbReference type="EC" id="2.3.1.199"/>
    </reaction>
</comment>
<reference evidence="14" key="2">
    <citation type="journal article" date="2020" name="PLoS Negl. Trop. Dis.">
        <title>High-quality nuclear genome for Sarcoptes scabiei-A critical resource for a neglected parasite.</title>
        <authorList>
            <person name="Korhonen P.K."/>
            <person name="Gasser R.B."/>
            <person name="Ma G."/>
            <person name="Wang T."/>
            <person name="Stroehlein A.J."/>
            <person name="Young N.D."/>
            <person name="Ang C.S."/>
            <person name="Fernando D.D."/>
            <person name="Lu H.C."/>
            <person name="Taylor S."/>
            <person name="Reynolds S.L."/>
            <person name="Mofiz E."/>
            <person name="Najaraj S.H."/>
            <person name="Gowda H."/>
            <person name="Madugundu A."/>
            <person name="Renuse S."/>
            <person name="Holt D."/>
            <person name="Pandey A."/>
            <person name="Papenfuss A.T."/>
            <person name="Fischer K."/>
        </authorList>
    </citation>
    <scope>NUCLEOTIDE SEQUENCE [LARGE SCALE GENOMIC DNA]</scope>
</reference>
<dbReference type="GO" id="GO:0019367">
    <property type="term" value="P:fatty acid elongation, saturated fatty acid"/>
    <property type="evidence" value="ECO:0007669"/>
    <property type="project" value="TreeGrafter"/>
</dbReference>
<dbReference type="GO" id="GO:0009922">
    <property type="term" value="F:fatty acid elongase activity"/>
    <property type="evidence" value="ECO:0007669"/>
    <property type="project" value="UniProtKB-EC"/>
</dbReference>
<dbReference type="InterPro" id="IPR002076">
    <property type="entry name" value="ELO_fam"/>
</dbReference>
<dbReference type="Pfam" id="PF01151">
    <property type="entry name" value="ELO"/>
    <property type="match status" value="1"/>
</dbReference>
<dbReference type="EMBL" id="JXLN01011788">
    <property type="protein sequence ID" value="KPM07651.1"/>
    <property type="molecule type" value="Genomic_DNA"/>
</dbReference>
<comment type="similarity">
    <text evidence="10">Belongs to the ELO family.</text>
</comment>
<dbReference type="VEuPathDB" id="VectorBase:SSCA007849"/>
<feature type="transmembrane region" description="Helical" evidence="10">
    <location>
        <begin position="247"/>
        <end position="266"/>
    </location>
</feature>
<evidence type="ECO:0000256" key="7">
    <source>
        <dbReference type="ARBA" id="ARBA00023098"/>
    </source>
</evidence>
<dbReference type="OrthoDB" id="434092at2759"/>
<feature type="transmembrane region" description="Helical" evidence="10">
    <location>
        <begin position="182"/>
        <end position="205"/>
    </location>
</feature>
<feature type="transmembrane region" description="Helical" evidence="10">
    <location>
        <begin position="70"/>
        <end position="90"/>
    </location>
</feature>
<evidence type="ECO:0000313" key="13">
    <source>
        <dbReference type="EnsemblMetazoa" id="KAF7493359.1"/>
    </source>
</evidence>
<dbReference type="GO" id="GO:0005789">
    <property type="term" value="C:endoplasmic reticulum membrane"/>
    <property type="evidence" value="ECO:0007669"/>
    <property type="project" value="TreeGrafter"/>
</dbReference>
<evidence type="ECO:0000313" key="11">
    <source>
        <dbReference type="EMBL" id="KAF7493359.1"/>
    </source>
</evidence>
<evidence type="ECO:0000256" key="8">
    <source>
        <dbReference type="ARBA" id="ARBA00023136"/>
    </source>
</evidence>
<accession>A0A132A9H9</accession>
<keyword evidence="7 10" id="KW-0443">Lipid metabolism</keyword>
<feature type="transmembrane region" description="Helical" evidence="10">
    <location>
        <begin position="158"/>
        <end position="176"/>
    </location>
</feature>
<keyword evidence="2 10" id="KW-0444">Lipid biosynthesis</keyword>
<keyword evidence="5 10" id="KW-0276">Fatty acid metabolism</keyword>
<proteinExistence type="inferred from homology"/>
<evidence type="ECO:0000313" key="12">
    <source>
        <dbReference type="EMBL" id="KPM07651.1"/>
    </source>
</evidence>
<gene>
    <name evidence="12" type="ORF">QR98_0061500</name>
    <name evidence="11" type="ORF">SSS_8975</name>
</gene>
<keyword evidence="6 10" id="KW-1133">Transmembrane helix</keyword>
<keyword evidence="4 10" id="KW-0812">Transmembrane</keyword>
<dbReference type="Proteomes" id="UP000070412">
    <property type="component" value="Unassembled WGS sequence"/>
</dbReference>
<dbReference type="AlphaFoldDB" id="A0A132A9H9"/>
<dbReference type="PANTHER" id="PTHR11157:SF126">
    <property type="entry name" value="ELONGATION OF VERY LONG CHAIN FATTY ACIDS PROTEIN"/>
    <property type="match status" value="1"/>
</dbReference>
<dbReference type="GO" id="GO:0034626">
    <property type="term" value="P:fatty acid elongation, polyunsaturated fatty acid"/>
    <property type="evidence" value="ECO:0007669"/>
    <property type="project" value="TreeGrafter"/>
</dbReference>
<reference evidence="12 15" key="1">
    <citation type="journal article" date="2015" name="Parasit. Vectors">
        <title>Draft genome of the scabies mite.</title>
        <authorList>
            <person name="Rider S.D.Jr."/>
            <person name="Morgan M.S."/>
            <person name="Arlian L.G."/>
        </authorList>
    </citation>
    <scope>NUCLEOTIDE SEQUENCE [LARGE SCALE GENOMIC DNA]</scope>
    <source>
        <strain evidence="12">Arlian Lab</strain>
    </source>
</reference>
<feature type="transmembrane region" description="Helical" evidence="10">
    <location>
        <begin position="41"/>
        <end position="58"/>
    </location>
</feature>
<evidence type="ECO:0000256" key="1">
    <source>
        <dbReference type="ARBA" id="ARBA00004141"/>
    </source>
</evidence>
<comment type="subcellular location">
    <subcellularLocation>
        <location evidence="1">Membrane</location>
        <topology evidence="1">Multi-pass membrane protein</topology>
    </subcellularLocation>
</comment>
<evidence type="ECO:0000256" key="6">
    <source>
        <dbReference type="ARBA" id="ARBA00022989"/>
    </source>
</evidence>
<name>A0A132A9H9_SARSC</name>
<feature type="transmembrane region" description="Helical" evidence="10">
    <location>
        <begin position="217"/>
        <end position="235"/>
    </location>
</feature>
<keyword evidence="14" id="KW-1185">Reference proteome</keyword>
<dbReference type="OMA" id="LYWLTKF"/>
<evidence type="ECO:0000256" key="5">
    <source>
        <dbReference type="ARBA" id="ARBA00022832"/>
    </source>
</evidence>
<reference evidence="13" key="4">
    <citation type="submission" date="2022-06" db="UniProtKB">
        <authorList>
            <consortium name="EnsemblMetazoa"/>
        </authorList>
    </citation>
    <scope>IDENTIFICATION</scope>
</reference>
<dbReference type="PANTHER" id="PTHR11157">
    <property type="entry name" value="FATTY ACID ACYL TRANSFERASE-RELATED"/>
    <property type="match status" value="1"/>
</dbReference>
<evidence type="ECO:0000313" key="15">
    <source>
        <dbReference type="Proteomes" id="UP000616769"/>
    </source>
</evidence>
<keyword evidence="3 10" id="KW-0808">Transferase</keyword>
<reference evidence="11" key="3">
    <citation type="submission" date="2020-01" db="EMBL/GenBank/DDBJ databases">
        <authorList>
            <person name="Korhonen P.K.K."/>
            <person name="Guangxu M.G."/>
            <person name="Wang T.W."/>
            <person name="Stroehlein A.J.S."/>
            <person name="Young N.D."/>
            <person name="Ang C.-S.A."/>
            <person name="Fernando D.W.F."/>
            <person name="Lu H.L."/>
            <person name="Taylor S.T."/>
            <person name="Ehtesham M.E.M."/>
            <person name="Najaraj S.H.N."/>
            <person name="Harsha G.H.G."/>
            <person name="Madugundu A.M."/>
            <person name="Renuse S.R."/>
            <person name="Holt D.H."/>
            <person name="Pandey A.P."/>
            <person name="Papenfuss A.P."/>
            <person name="Gasser R.B.G."/>
            <person name="Fischer K.F."/>
        </authorList>
    </citation>
    <scope>NUCLEOTIDE SEQUENCE</scope>
    <source>
        <strain evidence="11">SSS_KF_BRIS2020</strain>
    </source>
</reference>
<dbReference type="EnsemblMetazoa" id="SSS_8975s_mrna">
    <property type="protein sequence ID" value="KAF7493359.1"/>
    <property type="gene ID" value="SSS_8975"/>
</dbReference>
<sequence length="277" mass="33176">MANLQSEQNFNRGIRYFVSQYWQENGDPRTNGLPLIREGPWPTLFMIGLYILFVTRIGPSMMKKREAYQLRIPMLIYNTSMVIINTYFLVESMYWLNFGRELFNFKLPRLSDPKLHTLEAKQFIWSGYLYWLTKFIDLMDTIFFVLRKKYNQISLLHLYHHSMVPILGWLYIWYLYGVPAISLFAFLNSSVHVIMYSYYALAALGPRIQKFLWWKRYITQIQIIQFLILIIYGVIVFTKSDYPSAPFWIAVSQPPIFFGFFANFYVKSYFKQSKKID</sequence>
<evidence type="ECO:0000256" key="2">
    <source>
        <dbReference type="ARBA" id="ARBA00022516"/>
    </source>
</evidence>
<dbReference type="Proteomes" id="UP000616769">
    <property type="component" value="Unassembled WGS sequence"/>
</dbReference>
<dbReference type="EC" id="2.3.1.199" evidence="10"/>
<keyword evidence="9 10" id="KW-0275">Fatty acid biosynthesis</keyword>
<evidence type="ECO:0000256" key="9">
    <source>
        <dbReference type="ARBA" id="ARBA00023160"/>
    </source>
</evidence>
<keyword evidence="8 10" id="KW-0472">Membrane</keyword>
<dbReference type="GO" id="GO:0030148">
    <property type="term" value="P:sphingolipid biosynthetic process"/>
    <property type="evidence" value="ECO:0007669"/>
    <property type="project" value="TreeGrafter"/>
</dbReference>
<evidence type="ECO:0000256" key="3">
    <source>
        <dbReference type="ARBA" id="ARBA00022679"/>
    </source>
</evidence>
<protein>
    <recommendedName>
        <fullName evidence="10">Elongation of very long chain fatty acids protein</fullName>
        <ecNumber evidence="10">2.3.1.199</ecNumber>
    </recommendedName>
    <alternativeName>
        <fullName evidence="10">Very-long-chain 3-oxoacyl-CoA synthase</fullName>
    </alternativeName>
</protein>
<feature type="transmembrane region" description="Helical" evidence="10">
    <location>
        <begin position="128"/>
        <end position="146"/>
    </location>
</feature>
<organism evidence="12 15">
    <name type="scientific">Sarcoptes scabiei</name>
    <name type="common">Itch mite</name>
    <name type="synonym">Acarus scabiei</name>
    <dbReference type="NCBI Taxonomy" id="52283"/>
    <lineage>
        <taxon>Eukaryota</taxon>
        <taxon>Metazoa</taxon>
        <taxon>Ecdysozoa</taxon>
        <taxon>Arthropoda</taxon>
        <taxon>Chelicerata</taxon>
        <taxon>Arachnida</taxon>
        <taxon>Acari</taxon>
        <taxon>Acariformes</taxon>
        <taxon>Sarcoptiformes</taxon>
        <taxon>Astigmata</taxon>
        <taxon>Psoroptidia</taxon>
        <taxon>Sarcoptoidea</taxon>
        <taxon>Sarcoptidae</taxon>
        <taxon>Sarcoptinae</taxon>
        <taxon>Sarcoptes</taxon>
    </lineage>
</organism>
<dbReference type="GO" id="GO:0034625">
    <property type="term" value="P:fatty acid elongation, monounsaturated fatty acid"/>
    <property type="evidence" value="ECO:0007669"/>
    <property type="project" value="TreeGrafter"/>
</dbReference>
<dbReference type="EMBL" id="WVUK01000056">
    <property type="protein sequence ID" value="KAF7493359.1"/>
    <property type="molecule type" value="Genomic_DNA"/>
</dbReference>
<evidence type="ECO:0000313" key="14">
    <source>
        <dbReference type="Proteomes" id="UP000070412"/>
    </source>
</evidence>
<dbReference type="GO" id="GO:0042761">
    <property type="term" value="P:very long-chain fatty acid biosynthetic process"/>
    <property type="evidence" value="ECO:0007669"/>
    <property type="project" value="TreeGrafter"/>
</dbReference>
<evidence type="ECO:0000256" key="10">
    <source>
        <dbReference type="RuleBase" id="RU361115"/>
    </source>
</evidence>